<dbReference type="InterPro" id="IPR001129">
    <property type="entry name" value="Membr-assoc_MAPEG"/>
</dbReference>
<dbReference type="Gene3D" id="1.20.120.550">
    <property type="entry name" value="Membrane associated eicosanoid/glutathione metabolism-like domain"/>
    <property type="match status" value="1"/>
</dbReference>
<evidence type="ECO:0000256" key="2">
    <source>
        <dbReference type="ARBA" id="ARBA00022692"/>
    </source>
</evidence>
<dbReference type="InterPro" id="IPR023352">
    <property type="entry name" value="MAPEG-like_dom_sf"/>
</dbReference>
<accession>A0A6A5Y9A1</accession>
<evidence type="ECO:0000256" key="1">
    <source>
        <dbReference type="ARBA" id="ARBA00004370"/>
    </source>
</evidence>
<sequence>MSSHLTTTNLSLFSIPIYWTLALWPQAYSAFIIKSANNSNWNNANPRGSETIESYKKTVPAEVYGRFERAKAAHNNLMENAPLFIGSVVVGHIAQLSPSKSPSIRFLLFWFSLGGVLG</sequence>
<dbReference type="PANTHER" id="PTHR35371">
    <property type="entry name" value="INNER MEMBRANE PROTEIN"/>
    <property type="match status" value="1"/>
</dbReference>
<dbReference type="PANTHER" id="PTHR35371:SF1">
    <property type="entry name" value="BLR7753 PROTEIN"/>
    <property type="match status" value="1"/>
</dbReference>
<dbReference type="RefSeq" id="XP_033390504.1">
    <property type="nucleotide sequence ID" value="XM_033526816.1"/>
</dbReference>
<reference evidence="5" key="1">
    <citation type="journal article" date="2020" name="Stud. Mycol.">
        <title>101 Dothideomycetes genomes: a test case for predicting lifestyles and emergence of pathogens.</title>
        <authorList>
            <person name="Haridas S."/>
            <person name="Albert R."/>
            <person name="Binder M."/>
            <person name="Bloem J."/>
            <person name="Labutti K."/>
            <person name="Salamov A."/>
            <person name="Andreopoulos B."/>
            <person name="Baker S."/>
            <person name="Barry K."/>
            <person name="Bills G."/>
            <person name="Bluhm B."/>
            <person name="Cannon C."/>
            <person name="Castanera R."/>
            <person name="Culley D."/>
            <person name="Daum C."/>
            <person name="Ezra D."/>
            <person name="Gonzalez J."/>
            <person name="Henrissat B."/>
            <person name="Kuo A."/>
            <person name="Liang C."/>
            <person name="Lipzen A."/>
            <person name="Lutzoni F."/>
            <person name="Magnuson J."/>
            <person name="Mondo S."/>
            <person name="Nolan M."/>
            <person name="Ohm R."/>
            <person name="Pangilinan J."/>
            <person name="Park H.-J."/>
            <person name="Ramirez L."/>
            <person name="Alfaro M."/>
            <person name="Sun H."/>
            <person name="Tritt A."/>
            <person name="Yoshinaga Y."/>
            <person name="Zwiers L.-H."/>
            <person name="Turgeon B."/>
            <person name="Goodwin S."/>
            <person name="Spatafora J."/>
            <person name="Crous P."/>
            <person name="Grigoriev I."/>
        </authorList>
    </citation>
    <scope>NUCLEOTIDE SEQUENCE</scope>
    <source>
        <strain evidence="5">CBS 175.79</strain>
    </source>
</reference>
<dbReference type="AlphaFoldDB" id="A0A6A5Y9A1"/>
<dbReference type="EMBL" id="ML978066">
    <property type="protein sequence ID" value="KAF2022165.1"/>
    <property type="molecule type" value="Genomic_DNA"/>
</dbReference>
<dbReference type="GeneID" id="54284213"/>
<organism evidence="5 6">
    <name type="scientific">Aaosphaeria arxii CBS 175.79</name>
    <dbReference type="NCBI Taxonomy" id="1450172"/>
    <lineage>
        <taxon>Eukaryota</taxon>
        <taxon>Fungi</taxon>
        <taxon>Dikarya</taxon>
        <taxon>Ascomycota</taxon>
        <taxon>Pezizomycotina</taxon>
        <taxon>Dothideomycetes</taxon>
        <taxon>Pleosporomycetidae</taxon>
        <taxon>Pleosporales</taxon>
        <taxon>Pleosporales incertae sedis</taxon>
        <taxon>Aaosphaeria</taxon>
    </lineage>
</organism>
<keyword evidence="2" id="KW-0812">Transmembrane</keyword>
<protein>
    <recommendedName>
        <fullName evidence="7">MAPEG-domain-containing protein</fullName>
    </recommendedName>
</protein>
<keyword evidence="6" id="KW-1185">Reference proteome</keyword>
<gene>
    <name evidence="5" type="ORF">BU24DRAFT_417816</name>
</gene>
<dbReference type="Pfam" id="PF01124">
    <property type="entry name" value="MAPEG"/>
    <property type="match status" value="1"/>
</dbReference>
<evidence type="ECO:0000313" key="6">
    <source>
        <dbReference type="Proteomes" id="UP000799778"/>
    </source>
</evidence>
<proteinExistence type="predicted"/>
<evidence type="ECO:0008006" key="7">
    <source>
        <dbReference type="Google" id="ProtNLM"/>
    </source>
</evidence>
<evidence type="ECO:0000256" key="4">
    <source>
        <dbReference type="ARBA" id="ARBA00023136"/>
    </source>
</evidence>
<dbReference type="Proteomes" id="UP000799778">
    <property type="component" value="Unassembled WGS sequence"/>
</dbReference>
<evidence type="ECO:0000256" key="3">
    <source>
        <dbReference type="ARBA" id="ARBA00022989"/>
    </source>
</evidence>
<comment type="subcellular location">
    <subcellularLocation>
        <location evidence="1">Membrane</location>
    </subcellularLocation>
</comment>
<keyword evidence="3" id="KW-1133">Transmembrane helix</keyword>
<keyword evidence="4" id="KW-0472">Membrane</keyword>
<name>A0A6A5Y9A1_9PLEO</name>
<dbReference type="GO" id="GO:0016020">
    <property type="term" value="C:membrane"/>
    <property type="evidence" value="ECO:0007669"/>
    <property type="project" value="UniProtKB-SubCell"/>
</dbReference>
<dbReference type="OrthoDB" id="2122304at2759"/>
<dbReference type="SUPFAM" id="SSF161084">
    <property type="entry name" value="MAPEG domain-like"/>
    <property type="match status" value="1"/>
</dbReference>
<evidence type="ECO:0000313" key="5">
    <source>
        <dbReference type="EMBL" id="KAF2022165.1"/>
    </source>
</evidence>